<protein>
    <submittedName>
        <fullName evidence="3">Helix-turn-helix domain-containing protein</fullName>
    </submittedName>
</protein>
<keyword evidence="1" id="KW-0238">DNA-binding</keyword>
<organism evidence="3 4">
    <name type="scientific">Anaerobacillus alkaliphilus</name>
    <dbReference type="NCBI Taxonomy" id="1548597"/>
    <lineage>
        <taxon>Bacteria</taxon>
        <taxon>Bacillati</taxon>
        <taxon>Bacillota</taxon>
        <taxon>Bacilli</taxon>
        <taxon>Bacillales</taxon>
        <taxon>Bacillaceae</taxon>
        <taxon>Anaerobacillus</taxon>
    </lineage>
</organism>
<dbReference type="Pfam" id="PF01381">
    <property type="entry name" value="HTH_3"/>
    <property type="match status" value="1"/>
</dbReference>
<dbReference type="SUPFAM" id="SSF48452">
    <property type="entry name" value="TPR-like"/>
    <property type="match status" value="1"/>
</dbReference>
<evidence type="ECO:0000256" key="1">
    <source>
        <dbReference type="ARBA" id="ARBA00023125"/>
    </source>
</evidence>
<dbReference type="InterPro" id="IPR050807">
    <property type="entry name" value="TransReg_Diox_bact_type"/>
</dbReference>
<gene>
    <name evidence="3" type="ORF">DS745_20690</name>
</gene>
<dbReference type="InterPro" id="IPR001387">
    <property type="entry name" value="Cro/C1-type_HTH"/>
</dbReference>
<dbReference type="PANTHER" id="PTHR46797">
    <property type="entry name" value="HTH-TYPE TRANSCRIPTIONAL REGULATOR"/>
    <property type="match status" value="1"/>
</dbReference>
<dbReference type="GO" id="GO:0003677">
    <property type="term" value="F:DNA binding"/>
    <property type="evidence" value="ECO:0007669"/>
    <property type="project" value="UniProtKB-KW"/>
</dbReference>
<dbReference type="SUPFAM" id="SSF47413">
    <property type="entry name" value="lambda repressor-like DNA-binding domains"/>
    <property type="match status" value="1"/>
</dbReference>
<dbReference type="InterPro" id="IPR011990">
    <property type="entry name" value="TPR-like_helical_dom_sf"/>
</dbReference>
<dbReference type="InterPro" id="IPR010982">
    <property type="entry name" value="Lambda_DNA-bd_dom_sf"/>
</dbReference>
<dbReference type="SMART" id="SM00530">
    <property type="entry name" value="HTH_XRE"/>
    <property type="match status" value="1"/>
</dbReference>
<accession>A0A4Q0VLS9</accession>
<dbReference type="Gene3D" id="1.25.40.10">
    <property type="entry name" value="Tetratricopeptide repeat domain"/>
    <property type="match status" value="2"/>
</dbReference>
<dbReference type="CDD" id="cd00093">
    <property type="entry name" value="HTH_XRE"/>
    <property type="match status" value="1"/>
</dbReference>
<proteinExistence type="predicted"/>
<feature type="domain" description="HTH cro/C1-type" evidence="2">
    <location>
        <begin position="6"/>
        <end position="59"/>
    </location>
</feature>
<dbReference type="Proteomes" id="UP000290649">
    <property type="component" value="Unassembled WGS sequence"/>
</dbReference>
<dbReference type="PROSITE" id="PS50943">
    <property type="entry name" value="HTH_CROC1"/>
    <property type="match status" value="1"/>
</dbReference>
<dbReference type="GO" id="GO:0005829">
    <property type="term" value="C:cytosol"/>
    <property type="evidence" value="ECO:0007669"/>
    <property type="project" value="TreeGrafter"/>
</dbReference>
<dbReference type="PANTHER" id="PTHR46797:SF1">
    <property type="entry name" value="METHYLPHOSPHONATE SYNTHASE"/>
    <property type="match status" value="1"/>
</dbReference>
<sequence>MLGERIKKLRKQKKLTLEALAGNQLTKGMLSLIENNKAQPSMESLAYIADQLEVEVADLLEVISSDELRDILEQVEKIYNLDREKTPEKYKQLIELIEPFAENLTQGYQAARILEIYSYALFRDDQENWLEVAERAAKMFDQLNIAANRTNIAINRAFSKFIIHDYDSSLEIFVRERSEIEANYAYIDPMTRLDLDYHEAVLHYAIGDSESATRIMEQAINYAKEKQLFYRVDELYRLAAAQAMMSNNEEKRRYYLEKLKQYGEFADNQGSLLFYKLLQVMLLTSEKHDYQKALEEIDQMFVNQDDLDFFDPWFNLEKGKVLFYLGRYEEALSYLEKVVFPDVHHPFDLSLLYVVDTFKALCHNKLGNKEEAYTSINRAMANFQQLPETPFKTFTEENYQKLFA</sequence>
<name>A0A4Q0VLS9_9BACI</name>
<dbReference type="GO" id="GO:0003700">
    <property type="term" value="F:DNA-binding transcription factor activity"/>
    <property type="evidence" value="ECO:0007669"/>
    <property type="project" value="TreeGrafter"/>
</dbReference>
<dbReference type="RefSeq" id="WP_129080144.1">
    <property type="nucleotide sequence ID" value="NZ_QOUX01000047.1"/>
</dbReference>
<dbReference type="EMBL" id="QOUX01000047">
    <property type="protein sequence ID" value="RXI96163.1"/>
    <property type="molecule type" value="Genomic_DNA"/>
</dbReference>
<evidence type="ECO:0000259" key="2">
    <source>
        <dbReference type="PROSITE" id="PS50943"/>
    </source>
</evidence>
<reference evidence="3 4" key="1">
    <citation type="journal article" date="2019" name="Int. J. Syst. Evol. Microbiol.">
        <title>Anaerobacillus alkaliphilus sp. nov., a novel alkaliphilic and moderately halophilic bacterium.</title>
        <authorList>
            <person name="Borsodi A.K."/>
            <person name="Aszalos J.M."/>
            <person name="Bihari P."/>
            <person name="Nagy I."/>
            <person name="Schumann P."/>
            <person name="Sproer C."/>
            <person name="Kovacs A.L."/>
            <person name="Boka K."/>
            <person name="Dobosy P."/>
            <person name="Ovari M."/>
            <person name="Szili-Kovacs T."/>
            <person name="Toth E."/>
        </authorList>
    </citation>
    <scope>NUCLEOTIDE SEQUENCE [LARGE SCALE GENOMIC DNA]</scope>
    <source>
        <strain evidence="3 4">B16-10</strain>
    </source>
</reference>
<comment type="caution">
    <text evidence="3">The sequence shown here is derived from an EMBL/GenBank/DDBJ whole genome shotgun (WGS) entry which is preliminary data.</text>
</comment>
<evidence type="ECO:0000313" key="4">
    <source>
        <dbReference type="Proteomes" id="UP000290649"/>
    </source>
</evidence>
<keyword evidence="4" id="KW-1185">Reference proteome</keyword>
<dbReference type="OrthoDB" id="290878at2"/>
<dbReference type="AlphaFoldDB" id="A0A4Q0VLS9"/>
<evidence type="ECO:0000313" key="3">
    <source>
        <dbReference type="EMBL" id="RXI96163.1"/>
    </source>
</evidence>